<sequence length="191" mass="21764">MSDLSSLFRDDIIKENTLWGVKTMNPVLRKWRVTDAEALANILNNKKIQANLRDGLPYPYTKKDAQLFIEAMLKADPAKTFAFAIVDQEKVIGSIGAFRCENIHRRSAELGYYLSEEYWGKGFMTAAVKALTEYLFTETDIIRIFAEPFSTNLGSCRVLEKCSFQLEGTLRKNAVKDGCIIDMQLYARINE</sequence>
<accession>A0A1L8STW1</accession>
<feature type="domain" description="N-acetyltransferase" evidence="1">
    <location>
        <begin position="26"/>
        <end position="188"/>
    </location>
</feature>
<organism evidence="2 3">
    <name type="scientific">Enterococcus devriesei</name>
    <dbReference type="NCBI Taxonomy" id="319970"/>
    <lineage>
        <taxon>Bacteria</taxon>
        <taxon>Bacillati</taxon>
        <taxon>Bacillota</taxon>
        <taxon>Bacilli</taxon>
        <taxon>Lactobacillales</taxon>
        <taxon>Enterococcaceae</taxon>
        <taxon>Enterococcus</taxon>
    </lineage>
</organism>
<name>A0A1L8STW1_9ENTE</name>
<evidence type="ECO:0000313" key="3">
    <source>
        <dbReference type="Proteomes" id="UP000183700"/>
    </source>
</evidence>
<protein>
    <recommendedName>
        <fullName evidence="1">N-acetyltransferase domain-containing protein</fullName>
    </recommendedName>
</protein>
<dbReference type="AlphaFoldDB" id="A0A1L8STW1"/>
<dbReference type="CDD" id="cd04301">
    <property type="entry name" value="NAT_SF"/>
    <property type="match status" value="1"/>
</dbReference>
<dbReference type="PANTHER" id="PTHR43328:SF1">
    <property type="entry name" value="N-ACETYLTRANSFERASE DOMAIN-CONTAINING PROTEIN"/>
    <property type="match status" value="1"/>
</dbReference>
<reference evidence="2 3" key="1">
    <citation type="submission" date="2014-12" db="EMBL/GenBank/DDBJ databases">
        <title>Draft genome sequences of 29 type strains of Enterococci.</title>
        <authorList>
            <person name="Zhong Z."/>
            <person name="Sun Z."/>
            <person name="Liu W."/>
            <person name="Zhang W."/>
            <person name="Zhang H."/>
        </authorList>
    </citation>
    <scope>NUCLEOTIDE SEQUENCE [LARGE SCALE GENOMIC DNA]</scope>
    <source>
        <strain evidence="2 3">DSM 22802</strain>
    </source>
</reference>
<proteinExistence type="predicted"/>
<dbReference type="PANTHER" id="PTHR43328">
    <property type="entry name" value="ACETYLTRANSFERASE-RELATED"/>
    <property type="match status" value="1"/>
</dbReference>
<evidence type="ECO:0000313" key="2">
    <source>
        <dbReference type="EMBL" id="OJG35418.1"/>
    </source>
</evidence>
<dbReference type="GO" id="GO:0016747">
    <property type="term" value="F:acyltransferase activity, transferring groups other than amino-acyl groups"/>
    <property type="evidence" value="ECO:0007669"/>
    <property type="project" value="InterPro"/>
</dbReference>
<dbReference type="Gene3D" id="3.40.630.30">
    <property type="match status" value="1"/>
</dbReference>
<dbReference type="PROSITE" id="PS51186">
    <property type="entry name" value="GNAT"/>
    <property type="match status" value="1"/>
</dbReference>
<dbReference type="InterPro" id="IPR000182">
    <property type="entry name" value="GNAT_dom"/>
</dbReference>
<dbReference type="Proteomes" id="UP000183700">
    <property type="component" value="Unassembled WGS sequence"/>
</dbReference>
<comment type="caution">
    <text evidence="2">The sequence shown here is derived from an EMBL/GenBank/DDBJ whole genome shotgun (WGS) entry which is preliminary data.</text>
</comment>
<dbReference type="EMBL" id="JXKM01000006">
    <property type="protein sequence ID" value="OJG35418.1"/>
    <property type="molecule type" value="Genomic_DNA"/>
</dbReference>
<gene>
    <name evidence="2" type="ORF">RV00_GL002603</name>
</gene>
<keyword evidence="3" id="KW-1185">Reference proteome</keyword>
<dbReference type="InterPro" id="IPR016181">
    <property type="entry name" value="Acyl_CoA_acyltransferase"/>
</dbReference>
<dbReference type="Pfam" id="PF13302">
    <property type="entry name" value="Acetyltransf_3"/>
    <property type="match status" value="1"/>
</dbReference>
<dbReference type="STRING" id="319970.RV00_GL002603"/>
<evidence type="ECO:0000259" key="1">
    <source>
        <dbReference type="PROSITE" id="PS51186"/>
    </source>
</evidence>
<dbReference type="SUPFAM" id="SSF55729">
    <property type="entry name" value="Acyl-CoA N-acyltransferases (Nat)"/>
    <property type="match status" value="1"/>
</dbReference>